<evidence type="ECO:0000256" key="2">
    <source>
        <dbReference type="ARBA" id="ARBA00022490"/>
    </source>
</evidence>
<keyword evidence="3" id="KW-0808">Transferase</keyword>
<dbReference type="InterPro" id="IPR050680">
    <property type="entry name" value="YpeA/RimI_acetyltransf"/>
</dbReference>
<dbReference type="SUPFAM" id="SSF55729">
    <property type="entry name" value="Acyl-CoA N-acyltransferases (Nat)"/>
    <property type="match status" value="1"/>
</dbReference>
<dbReference type="AlphaFoldDB" id="A0A974SL57"/>
<dbReference type="PROSITE" id="PS51186">
    <property type="entry name" value="GNAT"/>
    <property type="match status" value="1"/>
</dbReference>
<organism evidence="6 7">
    <name type="scientific">Xanthobacter dioxanivorans</name>
    <dbReference type="NCBI Taxonomy" id="2528964"/>
    <lineage>
        <taxon>Bacteria</taxon>
        <taxon>Pseudomonadati</taxon>
        <taxon>Pseudomonadota</taxon>
        <taxon>Alphaproteobacteria</taxon>
        <taxon>Hyphomicrobiales</taxon>
        <taxon>Xanthobacteraceae</taxon>
        <taxon>Xanthobacter</taxon>
    </lineage>
</organism>
<dbReference type="EMBL" id="CP063362">
    <property type="protein sequence ID" value="QRG09535.1"/>
    <property type="molecule type" value="Genomic_DNA"/>
</dbReference>
<evidence type="ECO:0000256" key="1">
    <source>
        <dbReference type="ARBA" id="ARBA00005395"/>
    </source>
</evidence>
<evidence type="ECO:0000259" key="5">
    <source>
        <dbReference type="PROSITE" id="PS51186"/>
    </source>
</evidence>
<accession>A0A974SL57</accession>
<keyword evidence="2" id="KW-0963">Cytoplasm</keyword>
<dbReference type="Gene3D" id="3.40.630.30">
    <property type="match status" value="1"/>
</dbReference>
<dbReference type="PANTHER" id="PTHR43420:SF12">
    <property type="entry name" value="N-ACETYLTRANSFERASE DOMAIN-CONTAINING PROTEIN"/>
    <property type="match status" value="1"/>
</dbReference>
<feature type="domain" description="N-acetyltransferase" evidence="5">
    <location>
        <begin position="13"/>
        <end position="157"/>
    </location>
</feature>
<sequence>MHLLDRLFPPRPPRLREACADDIPHLAAIHARAFARGWGVDEFERLLAERAVRAHVACGGGRRAPVGFILSHVVPPEAEVLTVAVVTDRRRRGIGRLLLSHHLARLASEGVTTSFLEVEEANVAALALYRTLGYRETGRRRGYYAGGADALMLRRDF</sequence>
<dbReference type="InterPro" id="IPR006464">
    <property type="entry name" value="AcTrfase_RimI/Ard1"/>
</dbReference>
<evidence type="ECO:0000256" key="3">
    <source>
        <dbReference type="ARBA" id="ARBA00022679"/>
    </source>
</evidence>
<gene>
    <name evidence="6" type="primary">rimI</name>
    <name evidence="6" type="ORF">EZH22_07665</name>
</gene>
<evidence type="ECO:0000313" key="6">
    <source>
        <dbReference type="EMBL" id="QRG09535.1"/>
    </source>
</evidence>
<keyword evidence="7" id="KW-1185">Reference proteome</keyword>
<dbReference type="Proteomes" id="UP000596427">
    <property type="component" value="Chromosome"/>
</dbReference>
<dbReference type="KEGG" id="xdi:EZH22_07665"/>
<dbReference type="Pfam" id="PF00583">
    <property type="entry name" value="Acetyltransf_1"/>
    <property type="match status" value="1"/>
</dbReference>
<name>A0A974SL57_9HYPH</name>
<comment type="similarity">
    <text evidence="1">Belongs to the acetyltransferase family. RimI subfamily.</text>
</comment>
<dbReference type="PANTHER" id="PTHR43420">
    <property type="entry name" value="ACETYLTRANSFERASE"/>
    <property type="match status" value="1"/>
</dbReference>
<evidence type="ECO:0000256" key="4">
    <source>
        <dbReference type="ARBA" id="ARBA00023315"/>
    </source>
</evidence>
<dbReference type="NCBIfam" id="TIGR01575">
    <property type="entry name" value="rimI"/>
    <property type="match status" value="1"/>
</dbReference>
<protein>
    <submittedName>
        <fullName evidence="6">Ribosomal protein S18-alanine N-acetyltransferase</fullName>
    </submittedName>
</protein>
<dbReference type="GO" id="GO:0005840">
    <property type="term" value="C:ribosome"/>
    <property type="evidence" value="ECO:0007669"/>
    <property type="project" value="UniProtKB-KW"/>
</dbReference>
<proteinExistence type="inferred from homology"/>
<dbReference type="GO" id="GO:0008080">
    <property type="term" value="F:N-acetyltransferase activity"/>
    <property type="evidence" value="ECO:0007669"/>
    <property type="project" value="InterPro"/>
</dbReference>
<dbReference type="InterPro" id="IPR000182">
    <property type="entry name" value="GNAT_dom"/>
</dbReference>
<dbReference type="InterPro" id="IPR016181">
    <property type="entry name" value="Acyl_CoA_acyltransferase"/>
</dbReference>
<keyword evidence="6" id="KW-0689">Ribosomal protein</keyword>
<keyword evidence="6" id="KW-0687">Ribonucleoprotein</keyword>
<keyword evidence="4" id="KW-0012">Acyltransferase</keyword>
<reference evidence="6 7" key="1">
    <citation type="submission" date="2020-10" db="EMBL/GenBank/DDBJ databases">
        <title>Degradation of 1,4-Dioxane by Xanthobacter sp. YN2, via a Novel Group-2 Soluble Di-Iron Monooxygenase.</title>
        <authorList>
            <person name="Ma F."/>
            <person name="Wang Y."/>
            <person name="Yang J."/>
            <person name="Guo H."/>
            <person name="Su D."/>
            <person name="Yu L."/>
        </authorList>
    </citation>
    <scope>NUCLEOTIDE SEQUENCE [LARGE SCALE GENOMIC DNA]</scope>
    <source>
        <strain evidence="6 7">YN2</strain>
    </source>
</reference>
<evidence type="ECO:0000313" key="7">
    <source>
        <dbReference type="Proteomes" id="UP000596427"/>
    </source>
</evidence>